<comment type="caution">
    <text evidence="2">The sequence shown here is derived from an EMBL/GenBank/DDBJ whole genome shotgun (WGS) entry which is preliminary data.</text>
</comment>
<evidence type="ECO:0000256" key="1">
    <source>
        <dbReference type="SAM" id="MobiDB-lite"/>
    </source>
</evidence>
<dbReference type="AlphaFoldDB" id="A0A235BYP1"/>
<gene>
    <name evidence="2" type="ORF">CH330_00455</name>
</gene>
<sequence length="269" mass="29736">MPEPEGLPEEFCVRARTKRPEWHVLSPTRAGIPIDSAALILEVPEFLSMAGNTDAAFRAAMPAQRSSRVLVTIDEKGGITIVACPGNGDSHTNIVEGTLAANGRLWHQTYKKLAADFQTYLGKPLEEFIKARTGDDWPLDEFRAGAEKSLRKGRFPVTVVTNSPGREVDEAISYLGSMNLKISILGWTLLRSDGVEVVFPAKPDRVEKKAADRPFERQNPVSQKTSSPPKPESVREKQPVTHPENPWTHAGTKPGVMSGKRPPKKRRNR</sequence>
<evidence type="ECO:0000313" key="3">
    <source>
        <dbReference type="Proteomes" id="UP000215559"/>
    </source>
</evidence>
<name>A0A235BYP1_UNCW3</name>
<accession>A0A235BYP1</accession>
<evidence type="ECO:0000313" key="2">
    <source>
        <dbReference type="EMBL" id="OYD17332.1"/>
    </source>
</evidence>
<feature type="region of interest" description="Disordered" evidence="1">
    <location>
        <begin position="207"/>
        <end position="269"/>
    </location>
</feature>
<proteinExistence type="predicted"/>
<protein>
    <submittedName>
        <fullName evidence="2">Uncharacterized protein</fullName>
    </submittedName>
</protein>
<feature type="compositionally biased region" description="Basic and acidic residues" evidence="1">
    <location>
        <begin position="207"/>
        <end position="216"/>
    </location>
</feature>
<reference evidence="2 3" key="1">
    <citation type="submission" date="2017-07" db="EMBL/GenBank/DDBJ databases">
        <title>Recovery of genomes from metagenomes via a dereplication, aggregation, and scoring strategy.</title>
        <authorList>
            <person name="Sieber C.M."/>
            <person name="Probst A.J."/>
            <person name="Sharrar A."/>
            <person name="Thomas B.C."/>
            <person name="Hess M."/>
            <person name="Tringe S.G."/>
            <person name="Banfield J.F."/>
        </authorList>
    </citation>
    <scope>NUCLEOTIDE SEQUENCE [LARGE SCALE GENOMIC DNA]</scope>
    <source>
        <strain evidence="2">JGI_Cruoil_03_51_56</strain>
    </source>
</reference>
<dbReference type="EMBL" id="NOZP01000009">
    <property type="protein sequence ID" value="OYD17332.1"/>
    <property type="molecule type" value="Genomic_DNA"/>
</dbReference>
<organism evidence="2 3">
    <name type="scientific">candidate division WOR-3 bacterium JGI_Cruoil_03_51_56</name>
    <dbReference type="NCBI Taxonomy" id="1973747"/>
    <lineage>
        <taxon>Bacteria</taxon>
        <taxon>Bacteria division WOR-3</taxon>
    </lineage>
</organism>
<dbReference type="Proteomes" id="UP000215559">
    <property type="component" value="Unassembled WGS sequence"/>
</dbReference>